<dbReference type="EMBL" id="JAABOA010006056">
    <property type="protein sequence ID" value="KAF9570915.1"/>
    <property type="molecule type" value="Genomic_DNA"/>
</dbReference>
<feature type="compositionally biased region" description="Basic and acidic residues" evidence="2">
    <location>
        <begin position="378"/>
        <end position="388"/>
    </location>
</feature>
<feature type="domain" description="FH2" evidence="3">
    <location>
        <begin position="1"/>
        <end position="202"/>
    </location>
</feature>
<accession>A0A9P6FJL9</accession>
<feature type="region of interest" description="Disordered" evidence="2">
    <location>
        <begin position="319"/>
        <end position="352"/>
    </location>
</feature>
<evidence type="ECO:0000313" key="5">
    <source>
        <dbReference type="Proteomes" id="UP000780801"/>
    </source>
</evidence>
<proteinExistence type="predicted"/>
<comment type="caution">
    <text evidence="4">The sequence shown here is derived from an EMBL/GenBank/DDBJ whole genome shotgun (WGS) entry which is preliminary data.</text>
</comment>
<feature type="region of interest" description="Disordered" evidence="2">
    <location>
        <begin position="378"/>
        <end position="449"/>
    </location>
</feature>
<evidence type="ECO:0000256" key="2">
    <source>
        <dbReference type="SAM" id="MobiDB-lite"/>
    </source>
</evidence>
<feature type="compositionally biased region" description="Acidic residues" evidence="2">
    <location>
        <begin position="212"/>
        <end position="235"/>
    </location>
</feature>
<evidence type="ECO:0000313" key="4">
    <source>
        <dbReference type="EMBL" id="KAF9570915.1"/>
    </source>
</evidence>
<feature type="non-terminal residue" evidence="4">
    <location>
        <position position="475"/>
    </location>
</feature>
<dbReference type="OrthoDB" id="5632at2759"/>
<reference evidence="4" key="1">
    <citation type="journal article" date="2020" name="Fungal Divers.">
        <title>Resolving the Mortierellaceae phylogeny through synthesis of multi-gene phylogenetics and phylogenomics.</title>
        <authorList>
            <person name="Vandepol N."/>
            <person name="Liber J."/>
            <person name="Desiro A."/>
            <person name="Na H."/>
            <person name="Kennedy M."/>
            <person name="Barry K."/>
            <person name="Grigoriev I.V."/>
            <person name="Miller A.N."/>
            <person name="O'Donnell K."/>
            <person name="Stajich J.E."/>
            <person name="Bonito G."/>
        </authorList>
    </citation>
    <scope>NUCLEOTIDE SEQUENCE</scope>
    <source>
        <strain evidence="4">KOD1015</strain>
    </source>
</reference>
<name>A0A9P6FJL9_9FUNG</name>
<feature type="region of interest" description="Disordered" evidence="2">
    <location>
        <begin position="162"/>
        <end position="247"/>
    </location>
</feature>
<dbReference type="AlphaFoldDB" id="A0A9P6FJL9"/>
<organism evidence="4 5">
    <name type="scientific">Lunasporangiospora selenospora</name>
    <dbReference type="NCBI Taxonomy" id="979761"/>
    <lineage>
        <taxon>Eukaryota</taxon>
        <taxon>Fungi</taxon>
        <taxon>Fungi incertae sedis</taxon>
        <taxon>Mucoromycota</taxon>
        <taxon>Mortierellomycotina</taxon>
        <taxon>Mortierellomycetes</taxon>
        <taxon>Mortierellales</taxon>
        <taxon>Mortierellaceae</taxon>
        <taxon>Lunasporangiospora</taxon>
    </lineage>
</organism>
<dbReference type="PROSITE" id="PS51444">
    <property type="entry name" value="FH2"/>
    <property type="match status" value="1"/>
</dbReference>
<dbReference type="InterPro" id="IPR051144">
    <property type="entry name" value="Formin_homology_domain"/>
</dbReference>
<protein>
    <recommendedName>
        <fullName evidence="3">FH2 domain-containing protein</fullName>
    </recommendedName>
</protein>
<dbReference type="Gene3D" id="1.20.58.2220">
    <property type="entry name" value="Formin, FH2 domain"/>
    <property type="match status" value="2"/>
</dbReference>
<dbReference type="Pfam" id="PF02181">
    <property type="entry name" value="FH2"/>
    <property type="match status" value="1"/>
</dbReference>
<gene>
    <name evidence="4" type="ORF">BGW38_008693</name>
</gene>
<dbReference type="PANTHER" id="PTHR45733">
    <property type="entry name" value="FORMIN-J"/>
    <property type="match status" value="1"/>
</dbReference>
<dbReference type="Proteomes" id="UP000780801">
    <property type="component" value="Unassembled WGS sequence"/>
</dbReference>
<dbReference type="InterPro" id="IPR042201">
    <property type="entry name" value="FH2_Formin_sf"/>
</dbReference>
<feature type="compositionally biased region" description="Polar residues" evidence="2">
    <location>
        <begin position="321"/>
        <end position="331"/>
    </location>
</feature>
<evidence type="ECO:0000259" key="3">
    <source>
        <dbReference type="PROSITE" id="PS51444"/>
    </source>
</evidence>
<keyword evidence="1" id="KW-0175">Coiled coil</keyword>
<feature type="non-terminal residue" evidence="4">
    <location>
        <position position="1"/>
    </location>
</feature>
<keyword evidence="5" id="KW-1185">Reference proteome</keyword>
<dbReference type="SUPFAM" id="SSF101447">
    <property type="entry name" value="Formin homology 2 domain (FH2 domain)"/>
    <property type="match status" value="1"/>
</dbReference>
<feature type="compositionally biased region" description="Polar residues" evidence="2">
    <location>
        <begin position="172"/>
        <end position="184"/>
    </location>
</feature>
<evidence type="ECO:0000256" key="1">
    <source>
        <dbReference type="SAM" id="Coils"/>
    </source>
</evidence>
<feature type="coiled-coil region" evidence="1">
    <location>
        <begin position="110"/>
        <end position="159"/>
    </location>
</feature>
<dbReference type="InterPro" id="IPR015425">
    <property type="entry name" value="FH2_Formin"/>
</dbReference>
<sequence>PAPRSSGRLSISGQHPNSLILNQAAAAAAAPPHLTPAYYQPHQPQGAAGFRLNSLLKLRDVRSLDTKSNLMNYLANMVAKTNPELLTLPADFANLTNLKHVKTKDVLDQILEHQKAMRRMRRFKEKLERNVEALIKVVKEEQKQEREEARRLRRRARIQMMERRMMKRKSASRTSILSTLEINPSAQEAASSTESEEEVREEMASVHGSDVEMGDDEDEDELDGDEDLDAEDDEDERHGGDDAGDSEADAELIASNEEIQNAKIVIEKVESFLDMAQHRFEELVDMVEVLDKSWKSTAIYFGEKTAEDVLAAAKEAEAAANSRTRVSSSDGEQPPKQTSPPPLPMVTRMLTGPRKPPEEIFEVIYDFMQHFREAHIQNEEISSRERRMAAQKIKRSGTPTPSLSREKRFSRPPLSQLFQTEIERPSSPAPQSAPVKNQNPIGSNRKEAMGPMSAGMFEMSEELLLSAISATRLRP</sequence>